<gene>
    <name evidence="1" type="ORF">A8E72_20055</name>
</gene>
<accession>A0A1V2W2V8</accession>
<dbReference type="AlphaFoldDB" id="A0A1V2W2V8"/>
<sequence>MTIRRTRSAHERAIIDKLHRLCGKLGKERRYRVEFVCLALIHGLVRDVTHYTLWDEGWEGLGERQWDTCFEMGDSELVIADVVERARRENFLDAVRDYCTAPGAFERWLSYADRQACLF</sequence>
<reference evidence="1 2" key="1">
    <citation type="submission" date="2016-08" db="EMBL/GenBank/DDBJ databases">
        <authorList>
            <person name="Seilhamer J.J."/>
        </authorList>
    </citation>
    <scope>NUCLEOTIDE SEQUENCE [LARGE SCALE GENOMIC DNA]</scope>
    <source>
        <strain evidence="1 2">VC14762</strain>
    </source>
</reference>
<evidence type="ECO:0000313" key="2">
    <source>
        <dbReference type="Proteomes" id="UP000188543"/>
    </source>
</evidence>
<protein>
    <submittedName>
        <fullName evidence="1">Uncharacterized protein</fullName>
    </submittedName>
</protein>
<comment type="caution">
    <text evidence="1">The sequence shown here is derived from an EMBL/GenBank/DDBJ whole genome shotgun (WGS) entry which is preliminary data.</text>
</comment>
<dbReference type="EMBL" id="MUTJ01000061">
    <property type="protein sequence ID" value="ONU83290.1"/>
    <property type="molecule type" value="Genomic_DNA"/>
</dbReference>
<dbReference type="Proteomes" id="UP000188543">
    <property type="component" value="Unassembled WGS sequence"/>
</dbReference>
<proteinExistence type="predicted"/>
<organism evidence="1 2">
    <name type="scientific">Burkholderia cenocepacia</name>
    <dbReference type="NCBI Taxonomy" id="95486"/>
    <lineage>
        <taxon>Bacteria</taxon>
        <taxon>Pseudomonadati</taxon>
        <taxon>Pseudomonadota</taxon>
        <taxon>Betaproteobacteria</taxon>
        <taxon>Burkholderiales</taxon>
        <taxon>Burkholderiaceae</taxon>
        <taxon>Burkholderia</taxon>
        <taxon>Burkholderia cepacia complex</taxon>
    </lineage>
</organism>
<evidence type="ECO:0000313" key="1">
    <source>
        <dbReference type="EMBL" id="ONU83290.1"/>
    </source>
</evidence>
<name>A0A1V2W2V8_9BURK</name>
<dbReference type="RefSeq" id="WP_077176535.1">
    <property type="nucleotide sequence ID" value="NZ_MUTB01000070.1"/>
</dbReference>